<feature type="signal peptide" evidence="4">
    <location>
        <begin position="1"/>
        <end position="19"/>
    </location>
</feature>
<accession>A0A316USU2</accession>
<evidence type="ECO:0000256" key="1">
    <source>
        <dbReference type="ARBA" id="ARBA00022729"/>
    </source>
</evidence>
<proteinExistence type="predicted"/>
<reference evidence="6 7" key="1">
    <citation type="journal article" date="2018" name="Mol. Biol. Evol.">
        <title>Broad Genomic Sampling Reveals a Smut Pathogenic Ancestry of the Fungal Clade Ustilaginomycotina.</title>
        <authorList>
            <person name="Kijpornyongpan T."/>
            <person name="Mondo S.J."/>
            <person name="Barry K."/>
            <person name="Sandor L."/>
            <person name="Lee J."/>
            <person name="Lipzen A."/>
            <person name="Pangilinan J."/>
            <person name="LaButti K."/>
            <person name="Hainaut M."/>
            <person name="Henrissat B."/>
            <person name="Grigoriev I.V."/>
            <person name="Spatafora J.W."/>
            <person name="Aime M.C."/>
        </authorList>
    </citation>
    <scope>NUCLEOTIDE SEQUENCE [LARGE SCALE GENOMIC DNA]</scope>
    <source>
        <strain evidence="6 7">MCA 5214</strain>
    </source>
</reference>
<dbReference type="GO" id="GO:0005509">
    <property type="term" value="F:calcium ion binding"/>
    <property type="evidence" value="ECO:0007669"/>
    <property type="project" value="InterPro"/>
</dbReference>
<dbReference type="GeneID" id="37026210"/>
<dbReference type="Gene3D" id="1.10.238.10">
    <property type="entry name" value="EF-hand"/>
    <property type="match status" value="1"/>
</dbReference>
<feature type="domain" description="EF-hand" evidence="5">
    <location>
        <begin position="35"/>
        <end position="70"/>
    </location>
</feature>
<dbReference type="InterPro" id="IPR011992">
    <property type="entry name" value="EF-hand-dom_pair"/>
</dbReference>
<gene>
    <name evidence="6" type="ORF">BDZ90DRAFT_219019</name>
</gene>
<dbReference type="GO" id="GO:0005793">
    <property type="term" value="C:endoplasmic reticulum-Golgi intermediate compartment"/>
    <property type="evidence" value="ECO:0007669"/>
    <property type="project" value="TreeGrafter"/>
</dbReference>
<dbReference type="Proteomes" id="UP000245884">
    <property type="component" value="Unassembled WGS sequence"/>
</dbReference>
<dbReference type="STRING" id="1569628.A0A316USU2"/>
<feature type="chain" id="PRO_5016455294" description="EF-hand domain-containing protein" evidence="4">
    <location>
        <begin position="20"/>
        <end position="421"/>
    </location>
</feature>
<evidence type="ECO:0000313" key="7">
    <source>
        <dbReference type="Proteomes" id="UP000245884"/>
    </source>
</evidence>
<dbReference type="PROSITE" id="PS00018">
    <property type="entry name" value="EF_HAND_1"/>
    <property type="match status" value="2"/>
</dbReference>
<feature type="domain" description="EF-hand" evidence="5">
    <location>
        <begin position="84"/>
        <end position="119"/>
    </location>
</feature>
<dbReference type="PANTHER" id="PTHR19237">
    <property type="entry name" value="NUCLEOBINDIN"/>
    <property type="match status" value="1"/>
</dbReference>
<evidence type="ECO:0000256" key="3">
    <source>
        <dbReference type="SAM" id="MobiDB-lite"/>
    </source>
</evidence>
<dbReference type="OrthoDB" id="289247at2759"/>
<dbReference type="EMBL" id="KZ819665">
    <property type="protein sequence ID" value="PWN28342.1"/>
    <property type="molecule type" value="Genomic_DNA"/>
</dbReference>
<keyword evidence="7" id="KW-1185">Reference proteome</keyword>
<protein>
    <recommendedName>
        <fullName evidence="5">EF-hand domain-containing protein</fullName>
    </recommendedName>
</protein>
<evidence type="ECO:0000256" key="2">
    <source>
        <dbReference type="ARBA" id="ARBA00022837"/>
    </source>
</evidence>
<organism evidence="6 7">
    <name type="scientific">Jaminaea rosea</name>
    <dbReference type="NCBI Taxonomy" id="1569628"/>
    <lineage>
        <taxon>Eukaryota</taxon>
        <taxon>Fungi</taxon>
        <taxon>Dikarya</taxon>
        <taxon>Basidiomycota</taxon>
        <taxon>Ustilaginomycotina</taxon>
        <taxon>Exobasidiomycetes</taxon>
        <taxon>Microstromatales</taxon>
        <taxon>Microstromatales incertae sedis</taxon>
        <taxon>Jaminaea</taxon>
    </lineage>
</organism>
<dbReference type="Pfam" id="PF13499">
    <property type="entry name" value="EF-hand_7"/>
    <property type="match status" value="1"/>
</dbReference>
<name>A0A316USU2_9BASI</name>
<dbReference type="SUPFAM" id="SSF47473">
    <property type="entry name" value="EF-hand"/>
    <property type="match status" value="1"/>
</dbReference>
<keyword evidence="1 4" id="KW-0732">Signal</keyword>
<dbReference type="InterPro" id="IPR018247">
    <property type="entry name" value="EF_Hand_1_Ca_BS"/>
</dbReference>
<evidence type="ECO:0000313" key="6">
    <source>
        <dbReference type="EMBL" id="PWN28342.1"/>
    </source>
</evidence>
<dbReference type="PANTHER" id="PTHR19237:SF20">
    <property type="entry name" value="NUCLEOBINDIN 1"/>
    <property type="match status" value="1"/>
</dbReference>
<evidence type="ECO:0000256" key="4">
    <source>
        <dbReference type="SAM" id="SignalP"/>
    </source>
</evidence>
<evidence type="ECO:0000259" key="5">
    <source>
        <dbReference type="PROSITE" id="PS50222"/>
    </source>
</evidence>
<dbReference type="AlphaFoldDB" id="A0A316USU2"/>
<dbReference type="RefSeq" id="XP_025362954.1">
    <property type="nucleotide sequence ID" value="XM_025504387.1"/>
</dbReference>
<sequence length="421" mass="46956">MRTALSVAAATGLFSLASAAPPSYIVEHFKNEHHIDSFDLGAFFAIHDLNRDGVLDRSEIEAIYGVHHSLSVKHSPTHEIHDAKADEIVKTVLARLDKNSDGQITKREFIDGGEDGLPDFPQFGKGALGHHYDEESEFFMHHEEIYHNTPDTQKPEAYTHKEDLEHFAHHDAIEREEEQRERKAEGMPSIEEDERLRKEAAAHGHKYVSPYEAQIPKEGTVAPPHEPWNAHAGGHAAHEAQADTQHLFRGPSGEHLVKTGAEQAINAEQAAMEHDLKPERLEGETEEGYRDRLETARQAYEFRQREKAAVVDAKRRPGEGEEEYARRLAKAKFEAAKARPGIASPQDIGKKAAPNKVRGSCRTTLSKRRCADFAAPPDLAHSTLPSAAARGRRVPSLASSKAVMRPVISSSIPRSDWRQRK</sequence>
<dbReference type="InterPro" id="IPR002048">
    <property type="entry name" value="EF_hand_dom"/>
</dbReference>
<keyword evidence="2" id="KW-0106">Calcium</keyword>
<dbReference type="PROSITE" id="PS50222">
    <property type="entry name" value="EF_HAND_2"/>
    <property type="match status" value="2"/>
</dbReference>
<dbReference type="InterPro" id="IPR040250">
    <property type="entry name" value="Nucleobindin"/>
</dbReference>
<feature type="region of interest" description="Disordered" evidence="3">
    <location>
        <begin position="376"/>
        <end position="421"/>
    </location>
</feature>
<dbReference type="GO" id="GO:0070062">
    <property type="term" value="C:extracellular exosome"/>
    <property type="evidence" value="ECO:0007669"/>
    <property type="project" value="TreeGrafter"/>
</dbReference>